<proteinExistence type="predicted"/>
<dbReference type="OrthoDB" id="2665639at2"/>
<comment type="caution">
    <text evidence="1">The sequence shown here is derived from an EMBL/GenBank/DDBJ whole genome shotgun (WGS) entry which is preliminary data.</text>
</comment>
<reference evidence="1 2" key="1">
    <citation type="submission" date="2019-04" db="EMBL/GenBank/DDBJ databases">
        <title>Cohnella sp. nov., isolated from soil.</title>
        <authorList>
            <person name="Kim W."/>
        </authorList>
    </citation>
    <scope>NUCLEOTIDE SEQUENCE [LARGE SCALE GENOMIC DNA]</scope>
    <source>
        <strain evidence="1 2">CAU 1483</strain>
    </source>
</reference>
<accession>A0A4V5LS53</accession>
<dbReference type="EMBL" id="SUPK01000005">
    <property type="protein sequence ID" value="TJY41809.1"/>
    <property type="molecule type" value="Genomic_DNA"/>
</dbReference>
<evidence type="ECO:0000313" key="2">
    <source>
        <dbReference type="Proteomes" id="UP000309673"/>
    </source>
</evidence>
<organism evidence="1 2">
    <name type="scientific">Cohnella pontilimi</name>
    <dbReference type="NCBI Taxonomy" id="2564100"/>
    <lineage>
        <taxon>Bacteria</taxon>
        <taxon>Bacillati</taxon>
        <taxon>Bacillota</taxon>
        <taxon>Bacilli</taxon>
        <taxon>Bacillales</taxon>
        <taxon>Paenibacillaceae</taxon>
        <taxon>Cohnella</taxon>
    </lineage>
</organism>
<dbReference type="AlphaFoldDB" id="A0A4V5LS53"/>
<dbReference type="RefSeq" id="WP_136777944.1">
    <property type="nucleotide sequence ID" value="NZ_SUPK01000005.1"/>
</dbReference>
<sequence>MKLGTRLLSEYLIKNCYPEIRYVRIHTTAKNTAVIYAWNEDLKLTDPEITRLKRFAAGYLSPYVCFTVKEYRMIRTDQVPPVYDLPEHIMEAAMSRNLDQHRILAVINRMLSNGELTFMKYDWQTGIIHFDLTVKHKVTDIEKDLIRQYLYELIPLGSRFALDY</sequence>
<name>A0A4V5LS53_9BACL</name>
<dbReference type="Proteomes" id="UP000309673">
    <property type="component" value="Unassembled WGS sequence"/>
</dbReference>
<keyword evidence="2" id="KW-1185">Reference proteome</keyword>
<gene>
    <name evidence="1" type="ORF">E5161_11435</name>
</gene>
<evidence type="ECO:0000313" key="1">
    <source>
        <dbReference type="EMBL" id="TJY41809.1"/>
    </source>
</evidence>
<protein>
    <submittedName>
        <fullName evidence="1">Uncharacterized protein</fullName>
    </submittedName>
</protein>